<sequence length="227" mass="25154">MKNLLYVILAFFVIRIVSAQETPIISNDNLYDTAGIEIKPEFPGGIKEFYKFIGENYKSPPTPGLKGKIYVSFIIEKDGSVTEIKVLKEIGYGTGEEAIRVLSKCPNWIPGVQNGRKVRCSYSLPISIQNPIESKPEFPGGMNGIYAFIAKNYQIPKVEGLAGKVYVTFAVDVDGSLVDIRVLRDIGYGTGREAIRVLKMCPKWKPAELDGKPVKCTFSLPINITSR</sequence>
<dbReference type="InterPro" id="IPR051045">
    <property type="entry name" value="TonB-dependent_transducer"/>
</dbReference>
<protein>
    <submittedName>
        <fullName evidence="2">TonB protein C-terminal</fullName>
    </submittedName>
</protein>
<accession>A0A1M5DNL3</accession>
<organism evidence="2 3">
    <name type="scientific">Flavobacterium fluvii</name>
    <dbReference type="NCBI Taxonomy" id="468056"/>
    <lineage>
        <taxon>Bacteria</taxon>
        <taxon>Pseudomonadati</taxon>
        <taxon>Bacteroidota</taxon>
        <taxon>Flavobacteriia</taxon>
        <taxon>Flavobacteriales</taxon>
        <taxon>Flavobacteriaceae</taxon>
        <taxon>Flavobacterium</taxon>
    </lineage>
</organism>
<dbReference type="GO" id="GO:0031992">
    <property type="term" value="F:energy transducer activity"/>
    <property type="evidence" value="ECO:0007669"/>
    <property type="project" value="TreeGrafter"/>
</dbReference>
<evidence type="ECO:0000313" key="3">
    <source>
        <dbReference type="Proteomes" id="UP000184516"/>
    </source>
</evidence>
<name>A0A1M5DNL3_9FLAO</name>
<evidence type="ECO:0000259" key="1">
    <source>
        <dbReference type="Pfam" id="PF03544"/>
    </source>
</evidence>
<dbReference type="GO" id="GO:0055085">
    <property type="term" value="P:transmembrane transport"/>
    <property type="evidence" value="ECO:0007669"/>
    <property type="project" value="InterPro"/>
</dbReference>
<dbReference type="RefSeq" id="WP_073366992.1">
    <property type="nucleotide sequence ID" value="NZ_FQWB01000001.1"/>
</dbReference>
<dbReference type="AlphaFoldDB" id="A0A1M5DNL3"/>
<feature type="domain" description="TonB C-terminal" evidence="1">
    <location>
        <begin position="159"/>
        <end position="223"/>
    </location>
</feature>
<dbReference type="InterPro" id="IPR037682">
    <property type="entry name" value="TonB_C"/>
</dbReference>
<dbReference type="Gene3D" id="3.30.1150.10">
    <property type="match status" value="2"/>
</dbReference>
<keyword evidence="3" id="KW-1185">Reference proteome</keyword>
<proteinExistence type="predicted"/>
<dbReference type="EMBL" id="FQWB01000001">
    <property type="protein sequence ID" value="SHF68563.1"/>
    <property type="molecule type" value="Genomic_DNA"/>
</dbReference>
<reference evidence="3" key="1">
    <citation type="submission" date="2016-11" db="EMBL/GenBank/DDBJ databases">
        <authorList>
            <person name="Varghese N."/>
            <person name="Submissions S."/>
        </authorList>
    </citation>
    <scope>NUCLEOTIDE SEQUENCE [LARGE SCALE GENOMIC DNA]</scope>
    <source>
        <strain evidence="3">DSM 19978</strain>
    </source>
</reference>
<dbReference type="GO" id="GO:0098797">
    <property type="term" value="C:plasma membrane protein complex"/>
    <property type="evidence" value="ECO:0007669"/>
    <property type="project" value="TreeGrafter"/>
</dbReference>
<feature type="domain" description="TonB C-terminal" evidence="1">
    <location>
        <begin position="64"/>
        <end position="126"/>
    </location>
</feature>
<dbReference type="Proteomes" id="UP000184516">
    <property type="component" value="Unassembled WGS sequence"/>
</dbReference>
<dbReference type="OrthoDB" id="1522859at2"/>
<evidence type="ECO:0000313" key="2">
    <source>
        <dbReference type="EMBL" id="SHF68563.1"/>
    </source>
</evidence>
<dbReference type="SUPFAM" id="SSF74653">
    <property type="entry name" value="TolA/TonB C-terminal domain"/>
    <property type="match status" value="2"/>
</dbReference>
<dbReference type="PANTHER" id="PTHR33446:SF2">
    <property type="entry name" value="PROTEIN TONB"/>
    <property type="match status" value="1"/>
</dbReference>
<dbReference type="Pfam" id="PF03544">
    <property type="entry name" value="TonB_C"/>
    <property type="match status" value="2"/>
</dbReference>
<dbReference type="PANTHER" id="PTHR33446">
    <property type="entry name" value="PROTEIN TONB-RELATED"/>
    <property type="match status" value="1"/>
</dbReference>
<gene>
    <name evidence="2" type="ORF">SAMN05443549_1016</name>
</gene>
<dbReference type="STRING" id="468056.SAMN05443549_1016"/>